<organism evidence="1 2">
    <name type="scientific">Trema orientale</name>
    <name type="common">Charcoal tree</name>
    <name type="synonym">Celtis orientalis</name>
    <dbReference type="NCBI Taxonomy" id="63057"/>
    <lineage>
        <taxon>Eukaryota</taxon>
        <taxon>Viridiplantae</taxon>
        <taxon>Streptophyta</taxon>
        <taxon>Embryophyta</taxon>
        <taxon>Tracheophyta</taxon>
        <taxon>Spermatophyta</taxon>
        <taxon>Magnoliopsida</taxon>
        <taxon>eudicotyledons</taxon>
        <taxon>Gunneridae</taxon>
        <taxon>Pentapetalae</taxon>
        <taxon>rosids</taxon>
        <taxon>fabids</taxon>
        <taxon>Rosales</taxon>
        <taxon>Cannabaceae</taxon>
        <taxon>Trema</taxon>
    </lineage>
</organism>
<sequence length="137" mass="15229">MAFYVVVVGNRSDSASWVVVVGEETCSGKASLVESKLEEEETYTCILGWEVEEMCSGMVSWVVVVESCSGRASWAESILEEVVTCSGKALWVVVVTCNGREEKLAVNISWEEGVMSMRSLQWFLTGSLERLVLLREY</sequence>
<dbReference type="AlphaFoldDB" id="A0A2P5FP92"/>
<dbReference type="EMBL" id="JXTC01000017">
    <property type="protein sequence ID" value="PON99631.1"/>
    <property type="molecule type" value="Genomic_DNA"/>
</dbReference>
<dbReference type="OrthoDB" id="10291902at2759"/>
<dbReference type="InParanoid" id="A0A2P5FP92"/>
<dbReference type="Proteomes" id="UP000237000">
    <property type="component" value="Unassembled WGS sequence"/>
</dbReference>
<evidence type="ECO:0000313" key="2">
    <source>
        <dbReference type="Proteomes" id="UP000237000"/>
    </source>
</evidence>
<gene>
    <name evidence="1" type="ORF">TorRG33x02_043960</name>
</gene>
<comment type="caution">
    <text evidence="1">The sequence shown here is derived from an EMBL/GenBank/DDBJ whole genome shotgun (WGS) entry which is preliminary data.</text>
</comment>
<protein>
    <submittedName>
        <fullName evidence="1">Uncharacterized protein</fullName>
    </submittedName>
</protein>
<keyword evidence="2" id="KW-1185">Reference proteome</keyword>
<reference evidence="2" key="1">
    <citation type="submission" date="2016-06" db="EMBL/GenBank/DDBJ databases">
        <title>Parallel loss of symbiosis genes in relatives of nitrogen-fixing non-legume Parasponia.</title>
        <authorList>
            <person name="Van Velzen R."/>
            <person name="Holmer R."/>
            <person name="Bu F."/>
            <person name="Rutten L."/>
            <person name="Van Zeijl A."/>
            <person name="Liu W."/>
            <person name="Santuari L."/>
            <person name="Cao Q."/>
            <person name="Sharma T."/>
            <person name="Shen D."/>
            <person name="Roswanjaya Y."/>
            <person name="Wardhani T."/>
            <person name="Kalhor M.S."/>
            <person name="Jansen J."/>
            <person name="Van den Hoogen J."/>
            <person name="Gungor B."/>
            <person name="Hartog M."/>
            <person name="Hontelez J."/>
            <person name="Verver J."/>
            <person name="Yang W.-C."/>
            <person name="Schijlen E."/>
            <person name="Repin R."/>
            <person name="Schilthuizen M."/>
            <person name="Schranz E."/>
            <person name="Heidstra R."/>
            <person name="Miyata K."/>
            <person name="Fedorova E."/>
            <person name="Kohlen W."/>
            <person name="Bisseling T."/>
            <person name="Smit S."/>
            <person name="Geurts R."/>
        </authorList>
    </citation>
    <scope>NUCLEOTIDE SEQUENCE [LARGE SCALE GENOMIC DNA]</scope>
    <source>
        <strain evidence="2">cv. RG33-2</strain>
    </source>
</reference>
<name>A0A2P5FP92_TREOI</name>
<proteinExistence type="predicted"/>
<accession>A0A2P5FP92</accession>
<evidence type="ECO:0000313" key="1">
    <source>
        <dbReference type="EMBL" id="PON99631.1"/>
    </source>
</evidence>